<evidence type="ECO:0000256" key="1">
    <source>
        <dbReference type="ARBA" id="ARBA00022448"/>
    </source>
</evidence>
<keyword evidence="1" id="KW-0813">Transport</keyword>
<dbReference type="GO" id="GO:0005524">
    <property type="term" value="F:ATP binding"/>
    <property type="evidence" value="ECO:0007669"/>
    <property type="project" value="UniProtKB-KW"/>
</dbReference>
<dbReference type="EMBL" id="JAOQJX010000005">
    <property type="protein sequence ID" value="MCU6747027.1"/>
    <property type="molecule type" value="Genomic_DNA"/>
</dbReference>
<evidence type="ECO:0000313" key="5">
    <source>
        <dbReference type="EMBL" id="MCU6747027.1"/>
    </source>
</evidence>
<evidence type="ECO:0000313" key="6">
    <source>
        <dbReference type="Proteomes" id="UP001652394"/>
    </source>
</evidence>
<gene>
    <name evidence="5" type="ORF">OCV51_05065</name>
</gene>
<dbReference type="InterPro" id="IPR051782">
    <property type="entry name" value="ABC_Transporter_VariousFunc"/>
</dbReference>
<evidence type="ECO:0000256" key="2">
    <source>
        <dbReference type="ARBA" id="ARBA00022741"/>
    </source>
</evidence>
<keyword evidence="3 5" id="KW-0067">ATP-binding</keyword>
<dbReference type="InterPro" id="IPR027417">
    <property type="entry name" value="P-loop_NTPase"/>
</dbReference>
<keyword evidence="2" id="KW-0547">Nucleotide-binding</keyword>
<dbReference type="Gene3D" id="3.40.50.300">
    <property type="entry name" value="P-loop containing nucleotide triphosphate hydrolases"/>
    <property type="match status" value="1"/>
</dbReference>
<proteinExistence type="predicted"/>
<dbReference type="PANTHER" id="PTHR42939">
    <property type="entry name" value="ABC TRANSPORTER ATP-BINDING PROTEIN ALBC-RELATED"/>
    <property type="match status" value="1"/>
</dbReference>
<dbReference type="RefSeq" id="WP_059066670.1">
    <property type="nucleotide sequence ID" value="NZ_JAOQJX010000005.1"/>
</dbReference>
<dbReference type="SUPFAM" id="SSF52540">
    <property type="entry name" value="P-loop containing nucleoside triphosphate hydrolases"/>
    <property type="match status" value="1"/>
</dbReference>
<accession>A0ABT2TAX4</accession>
<dbReference type="PROSITE" id="PS50893">
    <property type="entry name" value="ABC_TRANSPORTER_2"/>
    <property type="match status" value="1"/>
</dbReference>
<organism evidence="5 6">
    <name type="scientific">Faecalicatena acetigenes</name>
    <dbReference type="NCBI Taxonomy" id="2981790"/>
    <lineage>
        <taxon>Bacteria</taxon>
        <taxon>Bacillati</taxon>
        <taxon>Bacillota</taxon>
        <taxon>Clostridia</taxon>
        <taxon>Lachnospirales</taxon>
        <taxon>Lachnospiraceae</taxon>
        <taxon>Faecalicatena</taxon>
    </lineage>
</organism>
<dbReference type="Proteomes" id="UP001652394">
    <property type="component" value="Unassembled WGS sequence"/>
</dbReference>
<name>A0ABT2TAX4_9FIRM</name>
<dbReference type="SMART" id="SM00382">
    <property type="entry name" value="AAA"/>
    <property type="match status" value="1"/>
</dbReference>
<keyword evidence="6" id="KW-1185">Reference proteome</keyword>
<dbReference type="PANTHER" id="PTHR42939:SF1">
    <property type="entry name" value="ABC TRANSPORTER ATP-BINDING PROTEIN ALBC-RELATED"/>
    <property type="match status" value="1"/>
</dbReference>
<reference evidence="5 6" key="1">
    <citation type="journal article" date="2021" name="ISME Commun">
        <title>Automated analysis of genomic sequences facilitates high-throughput and comprehensive description of bacteria.</title>
        <authorList>
            <person name="Hitch T.C.A."/>
        </authorList>
    </citation>
    <scope>NUCLEOTIDE SEQUENCE [LARGE SCALE GENOMIC DNA]</scope>
    <source>
        <strain evidence="5 6">H2_18</strain>
    </source>
</reference>
<sequence>MIEIENLTKYFGALCAVNHISFTIPNGSFFGLLGTNGAGKSTLLKILSGILTADEGTVKIDAKQSCSSPAFKQNFFYLPDDPYYFPNASLETMIQFYKQQYPSLDTDAVSYMAGSLNLDIQLPLRTFSKGMKRQAFLLLALNAGTKYLFCDEVFDGLDPLVTELMKNLFLQEMKCRDFTVIVASHKLDDLQDICQNISILHKGGLVTSADLTQNLTDIHKIQCVFSDASAVEELQKEPPVIRCQTDGYFTTLLVRGESSAIHRLIREKDPVFSANVALTLEELFMIQMEENGYDIRKTLL</sequence>
<dbReference type="InterPro" id="IPR003439">
    <property type="entry name" value="ABC_transporter-like_ATP-bd"/>
</dbReference>
<evidence type="ECO:0000256" key="3">
    <source>
        <dbReference type="ARBA" id="ARBA00022840"/>
    </source>
</evidence>
<comment type="caution">
    <text evidence="5">The sequence shown here is derived from an EMBL/GenBank/DDBJ whole genome shotgun (WGS) entry which is preliminary data.</text>
</comment>
<protein>
    <submittedName>
        <fullName evidence="5">ATP-binding cassette domain-containing protein</fullName>
    </submittedName>
</protein>
<dbReference type="CDD" id="cd03230">
    <property type="entry name" value="ABC_DR_subfamily_A"/>
    <property type="match status" value="1"/>
</dbReference>
<dbReference type="InterPro" id="IPR003593">
    <property type="entry name" value="AAA+_ATPase"/>
</dbReference>
<evidence type="ECO:0000259" key="4">
    <source>
        <dbReference type="PROSITE" id="PS50893"/>
    </source>
</evidence>
<feature type="domain" description="ABC transporter" evidence="4">
    <location>
        <begin position="2"/>
        <end position="227"/>
    </location>
</feature>
<dbReference type="Pfam" id="PF00005">
    <property type="entry name" value="ABC_tran"/>
    <property type="match status" value="1"/>
</dbReference>